<evidence type="ECO:0000256" key="5">
    <source>
        <dbReference type="ARBA" id="ARBA00012697"/>
    </source>
</evidence>
<dbReference type="InterPro" id="IPR006855">
    <property type="entry name" value="Vertebrate-like_GNAT_dom"/>
</dbReference>
<evidence type="ECO:0000256" key="4">
    <source>
        <dbReference type="ARBA" id="ARBA00008694"/>
    </source>
</evidence>
<dbReference type="eggNOG" id="KOG2436">
    <property type="taxonomic scope" value="Eukaryota"/>
</dbReference>
<keyword evidence="7" id="KW-0028">Amino-acid biosynthesis</keyword>
<keyword evidence="11" id="KW-0012">Acyltransferase</keyword>
<dbReference type="HOGENOM" id="CLU_013088_1_0_1"/>
<organism evidence="19 20">
    <name type="scientific">Kalmanozyma brasiliensis (strain GHG001)</name>
    <name type="common">Yeast</name>
    <name type="synonym">Pseudozyma brasiliensis</name>
    <dbReference type="NCBI Taxonomy" id="1365824"/>
    <lineage>
        <taxon>Eukaryota</taxon>
        <taxon>Fungi</taxon>
        <taxon>Dikarya</taxon>
        <taxon>Basidiomycota</taxon>
        <taxon>Ustilaginomycotina</taxon>
        <taxon>Ustilaginomycetes</taxon>
        <taxon>Ustilaginales</taxon>
        <taxon>Ustilaginaceae</taxon>
        <taxon>Kalmanozyma</taxon>
    </lineage>
</organism>
<comment type="function">
    <text evidence="1">N-acetylglutamate synthase involved in arginine biosynthesis.</text>
</comment>
<evidence type="ECO:0000256" key="13">
    <source>
        <dbReference type="ARBA" id="ARBA00030346"/>
    </source>
</evidence>
<keyword evidence="8" id="KW-0808">Transferase</keyword>
<evidence type="ECO:0000259" key="18">
    <source>
        <dbReference type="PROSITE" id="PS51731"/>
    </source>
</evidence>
<evidence type="ECO:0000256" key="6">
    <source>
        <dbReference type="ARBA" id="ARBA00018802"/>
    </source>
</evidence>
<feature type="domain" description="N-acetyltransferase" evidence="17">
    <location>
        <begin position="578"/>
        <end position="741"/>
    </location>
</feature>
<feature type="compositionally biased region" description="Low complexity" evidence="16">
    <location>
        <begin position="246"/>
        <end position="258"/>
    </location>
</feature>
<dbReference type="OMA" id="LASEYHQ"/>
<dbReference type="PANTHER" id="PTHR23342">
    <property type="entry name" value="N-ACETYLGLUTAMATE SYNTHASE"/>
    <property type="match status" value="1"/>
</dbReference>
<comment type="catalytic activity">
    <reaction evidence="15">
        <text>L-glutamate + acetyl-CoA = N-acetyl-L-glutamate + CoA + H(+)</text>
        <dbReference type="Rhea" id="RHEA:24292"/>
        <dbReference type="ChEBI" id="CHEBI:15378"/>
        <dbReference type="ChEBI" id="CHEBI:29985"/>
        <dbReference type="ChEBI" id="CHEBI:44337"/>
        <dbReference type="ChEBI" id="CHEBI:57287"/>
        <dbReference type="ChEBI" id="CHEBI:57288"/>
        <dbReference type="EC" id="2.3.1.1"/>
    </reaction>
</comment>
<keyword evidence="10" id="KW-0496">Mitochondrion</keyword>
<reference evidence="20" key="1">
    <citation type="journal article" date="2013" name="Genome Announc.">
        <title>Draft genome sequence of Pseudozyma brasiliensis sp. nov. strain GHG001, a high producer of endo-1,4-xylanase isolated from an insect pest of sugarcane.</title>
        <authorList>
            <person name="Oliveira J.V.D.C."/>
            <person name="dos Santos R.A.C."/>
            <person name="Borges T.A."/>
            <person name="Riano-Pachon D.M."/>
            <person name="Goldman G.H."/>
        </authorList>
    </citation>
    <scope>NUCLEOTIDE SEQUENCE [LARGE SCALE GENOMIC DNA]</scope>
    <source>
        <strain evidence="20">GHG001</strain>
    </source>
</reference>
<proteinExistence type="inferred from homology"/>
<dbReference type="OrthoDB" id="5585968at2759"/>
<feature type="compositionally biased region" description="Polar residues" evidence="16">
    <location>
        <begin position="15"/>
        <end position="27"/>
    </location>
</feature>
<dbReference type="EC" id="2.3.1.1" evidence="5"/>
<evidence type="ECO:0000256" key="14">
    <source>
        <dbReference type="ARBA" id="ARBA00033251"/>
    </source>
</evidence>
<accession>V5EDQ0</accession>
<evidence type="ECO:0000256" key="12">
    <source>
        <dbReference type="ARBA" id="ARBA00030322"/>
    </source>
</evidence>
<dbReference type="GO" id="GO:0016301">
    <property type="term" value="F:kinase activity"/>
    <property type="evidence" value="ECO:0007669"/>
    <property type="project" value="UniProtKB-KW"/>
</dbReference>
<dbReference type="GeneID" id="27417491"/>
<dbReference type="STRING" id="1365824.V5EDQ0"/>
<feature type="compositionally biased region" description="Polar residues" evidence="16">
    <location>
        <begin position="85"/>
        <end position="95"/>
    </location>
</feature>
<dbReference type="PANTHER" id="PTHR23342:SF4">
    <property type="entry name" value="AMINO-ACID ACETYLTRANSFERASE, MITOCHONDRIAL"/>
    <property type="match status" value="1"/>
</dbReference>
<evidence type="ECO:0000256" key="10">
    <source>
        <dbReference type="ARBA" id="ARBA00023128"/>
    </source>
</evidence>
<dbReference type="PROSITE" id="PS51731">
    <property type="entry name" value="GNAT_NAGS"/>
    <property type="match status" value="1"/>
</dbReference>
<feature type="compositionally biased region" description="Low complexity" evidence="16">
    <location>
        <begin position="39"/>
        <end position="67"/>
    </location>
</feature>
<dbReference type="PROSITE" id="PS51186">
    <property type="entry name" value="GNAT"/>
    <property type="match status" value="1"/>
</dbReference>
<comment type="pathway">
    <text evidence="3">Amino-acid biosynthesis; L-arginine biosynthesis; N(2)-acetyl-L-ornithine from L-glutamate: step 1/4.</text>
</comment>
<comment type="similarity">
    <text evidence="4">Belongs to the acetyltransferase family.</text>
</comment>
<dbReference type="InterPro" id="IPR036393">
    <property type="entry name" value="AceGlu_kinase-like_sf"/>
</dbReference>
<dbReference type="GO" id="GO:0006592">
    <property type="term" value="P:ornithine biosynthetic process"/>
    <property type="evidence" value="ECO:0007669"/>
    <property type="project" value="TreeGrafter"/>
</dbReference>
<evidence type="ECO:0000256" key="8">
    <source>
        <dbReference type="ARBA" id="ARBA00022679"/>
    </source>
</evidence>
<feature type="domain" description="N-acetyltransferase" evidence="18">
    <location>
        <begin position="575"/>
        <end position="761"/>
    </location>
</feature>
<protein>
    <recommendedName>
        <fullName evidence="6">Amino-acid acetyltransferase, mitochondrial</fullName>
        <ecNumber evidence="5">2.3.1.1</ecNumber>
    </recommendedName>
    <alternativeName>
        <fullName evidence="12">Arginine-requiring protein 2</fullName>
    </alternativeName>
    <alternativeName>
        <fullName evidence="13">Glutamate N-acetyltransferase</fullName>
    </alternativeName>
    <alternativeName>
        <fullName evidence="14">N-acetylglutamate synthase</fullName>
    </alternativeName>
</protein>
<comment type="subcellular location">
    <subcellularLocation>
        <location evidence="2">Mitochondrion</location>
    </subcellularLocation>
</comment>
<keyword evidence="9" id="KW-0809">Transit peptide</keyword>
<dbReference type="Proteomes" id="UP000019377">
    <property type="component" value="Unassembled WGS sequence"/>
</dbReference>
<feature type="compositionally biased region" description="Basic and acidic residues" evidence="16">
    <location>
        <begin position="128"/>
        <end position="144"/>
    </location>
</feature>
<gene>
    <name evidence="19" type="ORF">PSEUBRA_SCAF15g05616</name>
</gene>
<keyword evidence="19" id="KW-0418">Kinase</keyword>
<dbReference type="GO" id="GO:0004042">
    <property type="term" value="F:L-glutamate N-acetyltransferase activity"/>
    <property type="evidence" value="ECO:0007669"/>
    <property type="project" value="TreeGrafter"/>
</dbReference>
<dbReference type="Pfam" id="PF04768">
    <property type="entry name" value="NAT"/>
    <property type="match status" value="2"/>
</dbReference>
<feature type="compositionally biased region" description="Polar residues" evidence="16">
    <location>
        <begin position="436"/>
        <end position="445"/>
    </location>
</feature>
<feature type="region of interest" description="Disordered" evidence="16">
    <location>
        <begin position="14"/>
        <end position="95"/>
    </location>
</feature>
<evidence type="ECO:0000256" key="7">
    <source>
        <dbReference type="ARBA" id="ARBA00022605"/>
    </source>
</evidence>
<evidence type="ECO:0000256" key="1">
    <source>
        <dbReference type="ARBA" id="ARBA00002294"/>
    </source>
</evidence>
<evidence type="ECO:0000313" key="20">
    <source>
        <dbReference type="Proteomes" id="UP000019377"/>
    </source>
</evidence>
<evidence type="ECO:0000256" key="11">
    <source>
        <dbReference type="ARBA" id="ARBA00023315"/>
    </source>
</evidence>
<evidence type="ECO:0000256" key="9">
    <source>
        <dbReference type="ARBA" id="ARBA00022946"/>
    </source>
</evidence>
<dbReference type="RefSeq" id="XP_016293570.1">
    <property type="nucleotide sequence ID" value="XM_016434881.1"/>
</dbReference>
<dbReference type="GO" id="GO:0005759">
    <property type="term" value="C:mitochondrial matrix"/>
    <property type="evidence" value="ECO:0007669"/>
    <property type="project" value="TreeGrafter"/>
</dbReference>
<feature type="region of interest" description="Disordered" evidence="16">
    <location>
        <begin position="428"/>
        <end position="449"/>
    </location>
</feature>
<dbReference type="GO" id="GO:0006526">
    <property type="term" value="P:L-arginine biosynthetic process"/>
    <property type="evidence" value="ECO:0007669"/>
    <property type="project" value="UniProtKB-UniPathway"/>
</dbReference>
<evidence type="ECO:0000256" key="16">
    <source>
        <dbReference type="SAM" id="MobiDB-lite"/>
    </source>
</evidence>
<name>V5EDQ0_KALBG</name>
<keyword evidence="20" id="KW-1185">Reference proteome</keyword>
<evidence type="ECO:0000256" key="3">
    <source>
        <dbReference type="ARBA" id="ARBA00004925"/>
    </source>
</evidence>
<evidence type="ECO:0000256" key="2">
    <source>
        <dbReference type="ARBA" id="ARBA00004173"/>
    </source>
</evidence>
<dbReference type="Gene3D" id="3.40.630.30">
    <property type="match status" value="1"/>
</dbReference>
<dbReference type="EMBL" id="KI545857">
    <property type="protein sequence ID" value="EST08581.1"/>
    <property type="molecule type" value="Genomic_DNA"/>
</dbReference>
<dbReference type="InterPro" id="IPR000182">
    <property type="entry name" value="GNAT_dom"/>
</dbReference>
<evidence type="ECO:0000259" key="17">
    <source>
        <dbReference type="PROSITE" id="PS51186"/>
    </source>
</evidence>
<feature type="region of interest" description="Disordered" evidence="16">
    <location>
        <begin position="246"/>
        <end position="279"/>
    </location>
</feature>
<evidence type="ECO:0000313" key="19">
    <source>
        <dbReference type="EMBL" id="EST08581.1"/>
    </source>
</evidence>
<dbReference type="AlphaFoldDB" id="V5EDQ0"/>
<feature type="region of interest" description="Disordered" evidence="16">
    <location>
        <begin position="128"/>
        <end position="157"/>
    </location>
</feature>
<dbReference type="Gene3D" id="3.40.1160.10">
    <property type="entry name" value="Acetylglutamate kinase-like"/>
    <property type="match status" value="1"/>
</dbReference>
<dbReference type="UniPathway" id="UPA00068"/>
<feature type="region of interest" description="Disordered" evidence="16">
    <location>
        <begin position="329"/>
        <end position="366"/>
    </location>
</feature>
<dbReference type="FunFam" id="3.40.630.30:FF:000070">
    <property type="entry name" value="Acetylglutamate kinase"/>
    <property type="match status" value="1"/>
</dbReference>
<sequence length="864" mass="94388">MSKRMQNLIMEILQAQPSLRDSKTYLNSFAPRKPPPQRKPTTPSHQHPASSDSSNSIASSSSAAHSLSHPEFPIPHNIAHPGSLHNPSTTTWDPQHSISLEIDPHATIRPDQATPKLPKAILDILQEHKQRSSQDAASRTEQHRSAPHHVTPQESSTVAIPQVTPVSDALADSHTALVKVQGPFTDRQLDSIAEGLVYLKRLGLVSVVVVDQDDWPEISADIDRDGQLVAGKDEVEERRMGDWLAAHPAPASAQTASSKGKQKASENGRSSMLGRKQERLRKRIMAETLRLTDSLNRKGAMARPFPQAVVKVDAHSAARVEAEVRQFQQTQTSGEAQPGDAVVAGSSSTSPTVHYGSSGEQRLRPPLVSDDSLASIRSALASGQIPVLAPYALFENEKDGTLETLCVRADDVMVALTRDMVVAANRSLEQEEPEQGSASSSTASNDPLAALTGGEVDMMPLRLMVINREGGIPSHARGGDPHLSINLASEYHQIKQSFVWDQTHPTALRNLDAISDCLSYMPQTSSGVLVTHRSPRSLIANLITNKAAHSPSLPHRLLANKQDVRHTPTIVRPGLPIKVIQDFDKIDLAKMAALLEASFRRKLNQQGYYDRLRKSLDFVIVTGDYQGAAIVTKEYAPDDDRDAVEPIAYLDKFAVLPSLQGSGTVDFLWGALRDEVQGLGLLDALNDNGGLGGYGMGRDLVWKSRANNPVNRWYYERSNGFVRIDTDAKGTGWQLFWCDAEDKLARLSGERRLSASASNLEEAAAIAHDDIELGHAFDDESISPYMDRTQGINASDNAGIEAYERSRRLSKPKFHSQLHRGSMSFEGGGARNDLTLLPIVAPEEGGRLLRWAKCMKTIQGAWAD</sequence>
<evidence type="ECO:0000256" key="15">
    <source>
        <dbReference type="ARBA" id="ARBA00048372"/>
    </source>
</evidence>